<comment type="caution">
    <text evidence="3">The sequence shown here is derived from an EMBL/GenBank/DDBJ whole genome shotgun (WGS) entry which is preliminary data.</text>
</comment>
<feature type="signal peptide" evidence="1">
    <location>
        <begin position="1"/>
        <end position="29"/>
    </location>
</feature>
<dbReference type="PANTHER" id="PTHR42678">
    <property type="entry name" value="AMIDASE"/>
    <property type="match status" value="1"/>
</dbReference>
<dbReference type="Gene3D" id="3.90.1300.10">
    <property type="entry name" value="Amidase signature (AS) domain"/>
    <property type="match status" value="1"/>
</dbReference>
<keyword evidence="1" id="KW-0732">Signal</keyword>
<evidence type="ECO:0000256" key="1">
    <source>
        <dbReference type="SAM" id="SignalP"/>
    </source>
</evidence>
<dbReference type="Pfam" id="PF01425">
    <property type="entry name" value="Amidase"/>
    <property type="match status" value="1"/>
</dbReference>
<feature type="domain" description="Amidase" evidence="2">
    <location>
        <begin position="70"/>
        <end position="452"/>
    </location>
</feature>
<dbReference type="InterPro" id="IPR006311">
    <property type="entry name" value="TAT_signal"/>
</dbReference>
<sequence length="540" mass="55790">MSLLSLSRRRQFAALGAASVLAGLGATLATTGDSAVADSHPTTDLFDIETVTVPELQSLLTAKKIDAVDLAELYLERIEQINSKGPSINAVQIINPNWKREAKDTDQLRKKGVDLGPMMGVPVLIKDNIDLKGVPNTAGSLALADNFPVDDSPLVKQLRKAGAVILGKTKLSEFANFLTSGMPSGYSSLGGQVLNPYDTSQTPSGSSSGTGAGIAAAMGPVGIGTETSGSILSPSNANSLAGVKPTLGLVSRTGIIPISGAQDTAGPMGRHVADVAALLSAMTGVDPADPATASSASLVGHDFTKDLSTTALQGTRIGVLTNGAPTGDSLALWNGALATLQAEGATLVPITLSTAGPASTVLTYDFKADLNTYLQTRTQPNYVMKDITKVADYYRAHPKETQKFGATQLFASEAVDLAGARARRDADRAADLVASKDRIDAVMAANDLDTILFQSSASAGIGAKAGYPTVIVPAGYQASTRRPFGIGFLGKAYTEPALLGFAYDYEQASKLWAPPSEVNPASFRCVGIDEKAAPAYGCAP</sequence>
<organism evidence="3 4">
    <name type="scientific">Motilibacter deserti</name>
    <dbReference type="NCBI Taxonomy" id="2714956"/>
    <lineage>
        <taxon>Bacteria</taxon>
        <taxon>Bacillati</taxon>
        <taxon>Actinomycetota</taxon>
        <taxon>Actinomycetes</taxon>
        <taxon>Motilibacterales</taxon>
        <taxon>Motilibacteraceae</taxon>
        <taxon>Motilibacter</taxon>
    </lineage>
</organism>
<gene>
    <name evidence="3" type="ORF">G9H71_08165</name>
</gene>
<name>A0ABX0GVT8_9ACTN</name>
<dbReference type="InterPro" id="IPR023631">
    <property type="entry name" value="Amidase_dom"/>
</dbReference>
<dbReference type="PANTHER" id="PTHR42678:SF34">
    <property type="entry name" value="OS04G0183300 PROTEIN"/>
    <property type="match status" value="1"/>
</dbReference>
<dbReference type="SUPFAM" id="SSF75304">
    <property type="entry name" value="Amidase signature (AS) enzymes"/>
    <property type="match status" value="1"/>
</dbReference>
<dbReference type="PROSITE" id="PS51318">
    <property type="entry name" value="TAT"/>
    <property type="match status" value="1"/>
</dbReference>
<dbReference type="EMBL" id="JAANNP010000002">
    <property type="protein sequence ID" value="NHC13754.1"/>
    <property type="molecule type" value="Genomic_DNA"/>
</dbReference>
<protein>
    <submittedName>
        <fullName evidence="3">Amidase</fullName>
    </submittedName>
</protein>
<dbReference type="RefSeq" id="WP_166280448.1">
    <property type="nucleotide sequence ID" value="NZ_JAANNP010000002.1"/>
</dbReference>
<evidence type="ECO:0000313" key="4">
    <source>
        <dbReference type="Proteomes" id="UP000800981"/>
    </source>
</evidence>
<proteinExistence type="predicted"/>
<evidence type="ECO:0000259" key="2">
    <source>
        <dbReference type="Pfam" id="PF01425"/>
    </source>
</evidence>
<keyword evidence="4" id="KW-1185">Reference proteome</keyword>
<dbReference type="InterPro" id="IPR036928">
    <property type="entry name" value="AS_sf"/>
</dbReference>
<dbReference type="Proteomes" id="UP000800981">
    <property type="component" value="Unassembled WGS sequence"/>
</dbReference>
<feature type="chain" id="PRO_5046442614" evidence="1">
    <location>
        <begin position="30"/>
        <end position="540"/>
    </location>
</feature>
<reference evidence="3 4" key="1">
    <citation type="submission" date="2020-03" db="EMBL/GenBank/DDBJ databases">
        <title>Two novel Motilibacter sp.</title>
        <authorList>
            <person name="Liu S."/>
        </authorList>
    </citation>
    <scope>NUCLEOTIDE SEQUENCE [LARGE SCALE GENOMIC DNA]</scope>
    <source>
        <strain evidence="3 4">E257</strain>
    </source>
</reference>
<evidence type="ECO:0000313" key="3">
    <source>
        <dbReference type="EMBL" id="NHC13754.1"/>
    </source>
</evidence>
<accession>A0ABX0GVT8</accession>